<reference evidence="1 2" key="1">
    <citation type="journal article" date="2012" name="PLoS Pathog.">
        <title>Diverse lifestyles and strategies of plant pathogenesis encoded in the genomes of eighteen Dothideomycetes fungi.</title>
        <authorList>
            <person name="Ohm R.A."/>
            <person name="Feau N."/>
            <person name="Henrissat B."/>
            <person name="Schoch C.L."/>
            <person name="Horwitz B.A."/>
            <person name="Barry K.W."/>
            <person name="Condon B.J."/>
            <person name="Copeland A.C."/>
            <person name="Dhillon B."/>
            <person name="Glaser F."/>
            <person name="Hesse C.N."/>
            <person name="Kosti I."/>
            <person name="LaButti K."/>
            <person name="Lindquist E.A."/>
            <person name="Lucas S."/>
            <person name="Salamov A.A."/>
            <person name="Bradshaw R.E."/>
            <person name="Ciuffetti L."/>
            <person name="Hamelin R.C."/>
            <person name="Kema G.H.J."/>
            <person name="Lawrence C."/>
            <person name="Scott J.A."/>
            <person name="Spatafora J.W."/>
            <person name="Turgeon B.G."/>
            <person name="de Wit P.J.G.M."/>
            <person name="Zhong S."/>
            <person name="Goodwin S.B."/>
            <person name="Grigoriev I.V."/>
        </authorList>
    </citation>
    <scope>NUCLEOTIDE SEQUENCE [LARGE SCALE GENOMIC DNA]</scope>
    <source>
        <strain evidence="1 2">UAMH 10762</strain>
    </source>
</reference>
<dbReference type="HOGENOM" id="CLU_1626724_0_0_1"/>
<organism evidence="1 2">
    <name type="scientific">Baudoinia panamericana (strain UAMH 10762)</name>
    <name type="common">Angels' share fungus</name>
    <name type="synonym">Baudoinia compniacensis (strain UAMH 10762)</name>
    <dbReference type="NCBI Taxonomy" id="717646"/>
    <lineage>
        <taxon>Eukaryota</taxon>
        <taxon>Fungi</taxon>
        <taxon>Dikarya</taxon>
        <taxon>Ascomycota</taxon>
        <taxon>Pezizomycotina</taxon>
        <taxon>Dothideomycetes</taxon>
        <taxon>Dothideomycetidae</taxon>
        <taxon>Mycosphaerellales</taxon>
        <taxon>Teratosphaeriaceae</taxon>
        <taxon>Baudoinia</taxon>
    </lineage>
</organism>
<dbReference type="AlphaFoldDB" id="M2NAA5"/>
<accession>M2NAA5</accession>
<sequence length="163" mass="18428">MAKSSIAPRSVPARYGSTMGTVFPRSAAARGFCTHWYWQVSVHAEGKAECSKVGRSNNGSQQQTCLTLRTWEQPLLAMARQPQRMVQAFCASRSVRRVKRFGCSLRLAGLQLLFKASTKAYYSAWVHSLTDIEEPRQPWHGQALQAQPHVDIVHWRLSWGRPC</sequence>
<dbReference type="KEGG" id="bcom:BAUCODRAFT_198961"/>
<dbReference type="Proteomes" id="UP000011761">
    <property type="component" value="Unassembled WGS sequence"/>
</dbReference>
<protein>
    <submittedName>
        <fullName evidence="1">Uncharacterized protein</fullName>
    </submittedName>
</protein>
<evidence type="ECO:0000313" key="1">
    <source>
        <dbReference type="EMBL" id="EMD01154.1"/>
    </source>
</evidence>
<dbReference type="EMBL" id="KB445550">
    <property type="protein sequence ID" value="EMD01154.1"/>
    <property type="molecule type" value="Genomic_DNA"/>
</dbReference>
<evidence type="ECO:0000313" key="2">
    <source>
        <dbReference type="Proteomes" id="UP000011761"/>
    </source>
</evidence>
<dbReference type="RefSeq" id="XP_007672338.1">
    <property type="nucleotide sequence ID" value="XM_007674148.1"/>
</dbReference>
<gene>
    <name evidence="1" type="ORF">BAUCODRAFT_198961</name>
</gene>
<keyword evidence="2" id="KW-1185">Reference proteome</keyword>
<name>M2NAA5_BAUPA</name>
<proteinExistence type="predicted"/>
<dbReference type="GeneID" id="19109626"/>